<gene>
    <name evidence="2" type="ORF">B0H63DRAFT_525292</name>
</gene>
<dbReference type="Proteomes" id="UP001285441">
    <property type="component" value="Unassembled WGS sequence"/>
</dbReference>
<dbReference type="AlphaFoldDB" id="A0AAE0KLB5"/>
<name>A0AAE0KLB5_9PEZI</name>
<evidence type="ECO:0000313" key="2">
    <source>
        <dbReference type="EMBL" id="KAK3378035.1"/>
    </source>
</evidence>
<reference evidence="2" key="1">
    <citation type="journal article" date="2023" name="Mol. Phylogenet. Evol.">
        <title>Genome-scale phylogeny and comparative genomics of the fungal order Sordariales.</title>
        <authorList>
            <person name="Hensen N."/>
            <person name="Bonometti L."/>
            <person name="Westerberg I."/>
            <person name="Brannstrom I.O."/>
            <person name="Guillou S."/>
            <person name="Cros-Aarteil S."/>
            <person name="Calhoun S."/>
            <person name="Haridas S."/>
            <person name="Kuo A."/>
            <person name="Mondo S."/>
            <person name="Pangilinan J."/>
            <person name="Riley R."/>
            <person name="LaButti K."/>
            <person name="Andreopoulos B."/>
            <person name="Lipzen A."/>
            <person name="Chen C."/>
            <person name="Yan M."/>
            <person name="Daum C."/>
            <person name="Ng V."/>
            <person name="Clum A."/>
            <person name="Steindorff A."/>
            <person name="Ohm R.A."/>
            <person name="Martin F."/>
            <person name="Silar P."/>
            <person name="Natvig D.O."/>
            <person name="Lalanne C."/>
            <person name="Gautier V."/>
            <person name="Ament-Velasquez S.L."/>
            <person name="Kruys A."/>
            <person name="Hutchinson M.I."/>
            <person name="Powell A.J."/>
            <person name="Barry K."/>
            <person name="Miller A.N."/>
            <person name="Grigoriev I.V."/>
            <person name="Debuchy R."/>
            <person name="Gladieux P."/>
            <person name="Hiltunen Thoren M."/>
            <person name="Johannesson H."/>
        </authorList>
    </citation>
    <scope>NUCLEOTIDE SEQUENCE</scope>
    <source>
        <strain evidence="2">CBS 232.78</strain>
    </source>
</reference>
<accession>A0AAE0KLB5</accession>
<evidence type="ECO:0000256" key="1">
    <source>
        <dbReference type="SAM" id="SignalP"/>
    </source>
</evidence>
<organism evidence="2 3">
    <name type="scientific">Podospora didyma</name>
    <dbReference type="NCBI Taxonomy" id="330526"/>
    <lineage>
        <taxon>Eukaryota</taxon>
        <taxon>Fungi</taxon>
        <taxon>Dikarya</taxon>
        <taxon>Ascomycota</taxon>
        <taxon>Pezizomycotina</taxon>
        <taxon>Sordariomycetes</taxon>
        <taxon>Sordariomycetidae</taxon>
        <taxon>Sordariales</taxon>
        <taxon>Podosporaceae</taxon>
        <taxon>Podospora</taxon>
    </lineage>
</organism>
<proteinExistence type="predicted"/>
<comment type="caution">
    <text evidence="2">The sequence shown here is derived from an EMBL/GenBank/DDBJ whole genome shotgun (WGS) entry which is preliminary data.</text>
</comment>
<feature type="signal peptide" evidence="1">
    <location>
        <begin position="1"/>
        <end position="17"/>
    </location>
</feature>
<dbReference type="PANTHER" id="PTHR36578:SF1">
    <property type="entry name" value="APPLE DOMAIN-CONTAINING PROTEIN"/>
    <property type="match status" value="1"/>
</dbReference>
<keyword evidence="3" id="KW-1185">Reference proteome</keyword>
<reference evidence="2" key="2">
    <citation type="submission" date="2023-06" db="EMBL/GenBank/DDBJ databases">
        <authorList>
            <consortium name="Lawrence Berkeley National Laboratory"/>
            <person name="Haridas S."/>
            <person name="Hensen N."/>
            <person name="Bonometti L."/>
            <person name="Westerberg I."/>
            <person name="Brannstrom I.O."/>
            <person name="Guillou S."/>
            <person name="Cros-Aarteil S."/>
            <person name="Calhoun S."/>
            <person name="Kuo A."/>
            <person name="Mondo S."/>
            <person name="Pangilinan J."/>
            <person name="Riley R."/>
            <person name="LaButti K."/>
            <person name="Andreopoulos B."/>
            <person name="Lipzen A."/>
            <person name="Chen C."/>
            <person name="Yanf M."/>
            <person name="Daum C."/>
            <person name="Ng V."/>
            <person name="Clum A."/>
            <person name="Steindorff A."/>
            <person name="Ohm R."/>
            <person name="Martin F."/>
            <person name="Silar P."/>
            <person name="Natvig D."/>
            <person name="Lalanne C."/>
            <person name="Gautier V."/>
            <person name="Ament-velasquez S.L."/>
            <person name="Kruys A."/>
            <person name="Hutchinson M.I."/>
            <person name="Powell A.J."/>
            <person name="Barry K."/>
            <person name="Miller A.N."/>
            <person name="Grigoriev I.V."/>
            <person name="Debuchy R."/>
            <person name="Gladieux P."/>
            <person name="Thoren M.H."/>
            <person name="Johannesson H."/>
        </authorList>
    </citation>
    <scope>NUCLEOTIDE SEQUENCE</scope>
    <source>
        <strain evidence="2">CBS 232.78</strain>
    </source>
</reference>
<sequence>MRAVLALSSLIYALAAACPLVKRQDLPIEDYENAVAAGSGSVVGPAAGDAASESVSLYDPTVVASEIAAQVTESPAVITANVKRAVVCTTRTYNGPHVSSPADSAEAFQAFQAFTDAAIAAAKASAVPSGYALVPGFVNKKATAQDPSYLTYLSSKLSNYNPAHCATFCNSLNGCTGFNIFNERVPLIVSSTTQVPDKNVCPGLATSPSATLIKCAFYGMPLLVSTATNVGQFQGKFKVVVAGSNAYIRSLAPSLDRYEGPVSFGNASINAPAPVVDHGYLRTQTFGANVPYDPNLCAASCEAQTVYNAAHGTKRGQACVFFNSYILYKNGTNGVFTCAYYSTPYGVAYAKNKGQFDKDGNKFTIGQSYGYYADGSYVP</sequence>
<keyword evidence="1" id="KW-0732">Signal</keyword>
<dbReference type="PROSITE" id="PS51257">
    <property type="entry name" value="PROKAR_LIPOPROTEIN"/>
    <property type="match status" value="1"/>
</dbReference>
<evidence type="ECO:0000313" key="3">
    <source>
        <dbReference type="Proteomes" id="UP001285441"/>
    </source>
</evidence>
<protein>
    <submittedName>
        <fullName evidence="2">Uncharacterized protein</fullName>
    </submittedName>
</protein>
<feature type="chain" id="PRO_5042022169" evidence="1">
    <location>
        <begin position="18"/>
        <end position="379"/>
    </location>
</feature>
<dbReference type="EMBL" id="JAULSW010000006">
    <property type="protein sequence ID" value="KAK3378035.1"/>
    <property type="molecule type" value="Genomic_DNA"/>
</dbReference>
<dbReference type="PANTHER" id="PTHR36578">
    <property type="entry name" value="CHROMOSOME 15, WHOLE GENOME SHOTGUN SEQUENCE"/>
    <property type="match status" value="1"/>
</dbReference>